<dbReference type="GO" id="GO:0017004">
    <property type="term" value="P:cytochrome complex assembly"/>
    <property type="evidence" value="ECO:0007669"/>
    <property type="project" value="UniProtKB-KW"/>
</dbReference>
<dbReference type="PANTHER" id="PTHR31566">
    <property type="entry name" value="CYTOCHROME C BIOGENESIS PROTEIN CCS1, CHLOROPLASTIC"/>
    <property type="match status" value="1"/>
</dbReference>
<feature type="transmembrane region" description="Helical" evidence="6">
    <location>
        <begin position="120"/>
        <end position="141"/>
    </location>
</feature>
<comment type="subcellular location">
    <subcellularLocation>
        <location evidence="1">Membrane</location>
        <topology evidence="1">Multi-pass membrane protein</topology>
    </subcellularLocation>
</comment>
<keyword evidence="2 6" id="KW-0812">Transmembrane</keyword>
<comment type="caution">
    <text evidence="8">The sequence shown here is derived from an EMBL/GenBank/DDBJ whole genome shotgun (WGS) entry which is preliminary data.</text>
</comment>
<evidence type="ECO:0000256" key="4">
    <source>
        <dbReference type="ARBA" id="ARBA00022989"/>
    </source>
</evidence>
<evidence type="ECO:0000313" key="8">
    <source>
        <dbReference type="EMBL" id="KNZ70529.1"/>
    </source>
</evidence>
<evidence type="ECO:0000313" key="9">
    <source>
        <dbReference type="Proteomes" id="UP000037175"/>
    </source>
</evidence>
<evidence type="ECO:0000256" key="6">
    <source>
        <dbReference type="SAM" id="Phobius"/>
    </source>
</evidence>
<feature type="transmembrane region" description="Helical" evidence="6">
    <location>
        <begin position="42"/>
        <end position="61"/>
    </location>
</feature>
<reference evidence="9" key="1">
    <citation type="submission" date="2015-07" db="EMBL/GenBank/DDBJ databases">
        <title>Complete Genome of Thermincola ferriacetica strain Z-0001T.</title>
        <authorList>
            <person name="Lusk B."/>
            <person name="Badalamenti J.P."/>
            <person name="Parameswaran P."/>
            <person name="Bond D.R."/>
            <person name="Torres C.I."/>
        </authorList>
    </citation>
    <scope>NUCLEOTIDE SEQUENCE [LARGE SCALE GENOMIC DNA]</scope>
    <source>
        <strain evidence="9">Z-0001</strain>
    </source>
</reference>
<dbReference type="PANTHER" id="PTHR31566:SF0">
    <property type="entry name" value="CYTOCHROME C BIOGENESIS PROTEIN CCS1, CHLOROPLASTIC"/>
    <property type="match status" value="1"/>
</dbReference>
<dbReference type="InterPro" id="IPR007816">
    <property type="entry name" value="ResB-like_domain"/>
</dbReference>
<feature type="transmembrane region" description="Helical" evidence="6">
    <location>
        <begin position="364"/>
        <end position="382"/>
    </location>
</feature>
<dbReference type="RefSeq" id="WP_052216895.1">
    <property type="nucleotide sequence ID" value="NZ_LGTE01000003.1"/>
</dbReference>
<evidence type="ECO:0000256" key="2">
    <source>
        <dbReference type="ARBA" id="ARBA00022692"/>
    </source>
</evidence>
<evidence type="ECO:0000256" key="5">
    <source>
        <dbReference type="ARBA" id="ARBA00023136"/>
    </source>
</evidence>
<dbReference type="Proteomes" id="UP000037175">
    <property type="component" value="Unassembled WGS sequence"/>
</dbReference>
<evidence type="ECO:0000259" key="7">
    <source>
        <dbReference type="Pfam" id="PF05140"/>
    </source>
</evidence>
<evidence type="ECO:0000256" key="1">
    <source>
        <dbReference type="ARBA" id="ARBA00004141"/>
    </source>
</evidence>
<keyword evidence="4 6" id="KW-1133">Transmembrane helix</keyword>
<keyword evidence="5 6" id="KW-0472">Membrane</keyword>
<dbReference type="GO" id="GO:0016020">
    <property type="term" value="C:membrane"/>
    <property type="evidence" value="ECO:0007669"/>
    <property type="project" value="UniProtKB-SubCell"/>
</dbReference>
<keyword evidence="9" id="KW-1185">Reference proteome</keyword>
<sequence precursor="true">MKLLNFLTSRKTNAVLLAVALVLSFAGQWANRLQPQFFLYRTWWFSGLIILIALNSTACSVKRLVRPEDGPAQYNDIRFVVAGDGDTEKISEKLRRLFAKAGYLVTGDAGSRWVARKGKIAIWGSVLFHISFSIAGLGIILNNLFGMSGAMAIPVGHAVVEEHDAYVGKVWEGAFFDESHAGFSIYVDNLRPEFRYGNKSFSALEGHVLLKNKEGGSLSQPIRPNKGITFCGRKIMLGNFGAAPVISVHFNGTERWRSIITLAAGGKTGPPLTFYDTVELPQTPVLAKIRIYPEAESKSGQWLSRSLLLKNPVMELELWEDSNLLKKGFLKPGEALALPSGLAVKFEAVRYYGFFNVSFLPGLWVMYAGLFLGAGGLIITLLSDYRVITVEKGSQNGQQVLVVSGWAYHYKNSLAGLIRNILHAFEYKEDNLAKG</sequence>
<dbReference type="InterPro" id="IPR023494">
    <property type="entry name" value="Cyt_c_bgen_Ccs1/CcsB/ResB"/>
</dbReference>
<proteinExistence type="predicted"/>
<dbReference type="Pfam" id="PF05140">
    <property type="entry name" value="ResB"/>
    <property type="match status" value="1"/>
</dbReference>
<accession>A0A0L6W602</accession>
<protein>
    <submittedName>
        <fullName evidence="8">ResB-like protein required for cytochrome c biosynthesis</fullName>
    </submittedName>
</protein>
<organism evidence="8 9">
    <name type="scientific">Thermincola ferriacetica</name>
    <dbReference type="NCBI Taxonomy" id="281456"/>
    <lineage>
        <taxon>Bacteria</taxon>
        <taxon>Bacillati</taxon>
        <taxon>Bacillota</taxon>
        <taxon>Clostridia</taxon>
        <taxon>Eubacteriales</taxon>
        <taxon>Thermincolaceae</taxon>
        <taxon>Thermincola</taxon>
    </lineage>
</organism>
<feature type="domain" description="ResB-like" evidence="7">
    <location>
        <begin position="25"/>
        <end position="408"/>
    </location>
</feature>
<keyword evidence="3" id="KW-0201">Cytochrome c-type biogenesis</keyword>
<name>A0A0L6W602_9FIRM</name>
<gene>
    <name evidence="8" type="ORF">Tfer_0711</name>
</gene>
<dbReference type="AlphaFoldDB" id="A0A0L6W602"/>
<evidence type="ECO:0000256" key="3">
    <source>
        <dbReference type="ARBA" id="ARBA00022748"/>
    </source>
</evidence>
<dbReference type="EMBL" id="LGTE01000003">
    <property type="protein sequence ID" value="KNZ70529.1"/>
    <property type="molecule type" value="Genomic_DNA"/>
</dbReference>